<evidence type="ECO:0000256" key="3">
    <source>
        <dbReference type="ARBA" id="ARBA00022630"/>
    </source>
</evidence>
<keyword evidence="3" id="KW-0285">Flavoprotein</keyword>
<comment type="similarity">
    <text evidence="2">Belongs to the FAD-binding monooxygenase family.</text>
</comment>
<proteinExistence type="inferred from homology"/>
<evidence type="ECO:0008006" key="7">
    <source>
        <dbReference type="Google" id="ProtNLM"/>
    </source>
</evidence>
<reference evidence="5 6" key="1">
    <citation type="submission" date="2019-06" db="EMBL/GenBank/DDBJ databases">
        <title>Wine fermentation using esterase from Monascus purpureus.</title>
        <authorList>
            <person name="Geng C."/>
            <person name="Zhang Y."/>
        </authorList>
    </citation>
    <scope>NUCLEOTIDE SEQUENCE [LARGE SCALE GENOMIC DNA]</scope>
    <source>
        <strain evidence="5">HQ1</strain>
    </source>
</reference>
<dbReference type="STRING" id="5098.A0A507R154"/>
<evidence type="ECO:0000256" key="4">
    <source>
        <dbReference type="ARBA" id="ARBA00022827"/>
    </source>
</evidence>
<dbReference type="PANTHER" id="PTHR42877:SF8">
    <property type="entry name" value="MONOOXYGENASE"/>
    <property type="match status" value="1"/>
</dbReference>
<dbReference type="InterPro" id="IPR036188">
    <property type="entry name" value="FAD/NAD-bd_sf"/>
</dbReference>
<dbReference type="EMBL" id="VIFY01000038">
    <property type="protein sequence ID" value="TQB73921.1"/>
    <property type="molecule type" value="Genomic_DNA"/>
</dbReference>
<dbReference type="SUPFAM" id="SSF51905">
    <property type="entry name" value="FAD/NAD(P)-binding domain"/>
    <property type="match status" value="1"/>
</dbReference>
<dbReference type="InterPro" id="IPR051209">
    <property type="entry name" value="FAD-bind_Monooxygenase_sf"/>
</dbReference>
<evidence type="ECO:0000256" key="2">
    <source>
        <dbReference type="ARBA" id="ARBA00010139"/>
    </source>
</evidence>
<dbReference type="OrthoDB" id="74360at2759"/>
<comment type="caution">
    <text evidence="5">The sequence shown here is derived from an EMBL/GenBank/DDBJ whole genome shotgun (WGS) entry which is preliminary data.</text>
</comment>
<keyword evidence="6" id="KW-1185">Reference proteome</keyword>
<comment type="cofactor">
    <cofactor evidence="1">
        <name>FAD</name>
        <dbReference type="ChEBI" id="CHEBI:57692"/>
    </cofactor>
</comment>
<accession>A0A507R154</accession>
<gene>
    <name evidence="5" type="ORF">MPDQ_005400</name>
</gene>
<keyword evidence="4" id="KW-0274">FAD</keyword>
<organism evidence="5 6">
    <name type="scientific">Monascus purpureus</name>
    <name type="common">Red mold</name>
    <name type="synonym">Monascus anka</name>
    <dbReference type="NCBI Taxonomy" id="5098"/>
    <lineage>
        <taxon>Eukaryota</taxon>
        <taxon>Fungi</taxon>
        <taxon>Dikarya</taxon>
        <taxon>Ascomycota</taxon>
        <taxon>Pezizomycotina</taxon>
        <taxon>Eurotiomycetes</taxon>
        <taxon>Eurotiomycetidae</taxon>
        <taxon>Eurotiales</taxon>
        <taxon>Aspergillaceae</taxon>
        <taxon>Monascus</taxon>
    </lineage>
</organism>
<dbReference type="PANTHER" id="PTHR42877">
    <property type="entry name" value="L-ORNITHINE N(5)-MONOOXYGENASE-RELATED"/>
    <property type="match status" value="1"/>
</dbReference>
<dbReference type="AlphaFoldDB" id="A0A507R154"/>
<evidence type="ECO:0000256" key="1">
    <source>
        <dbReference type="ARBA" id="ARBA00001974"/>
    </source>
</evidence>
<protein>
    <recommendedName>
        <fullName evidence="7">Monooxygenase</fullName>
    </recommendedName>
</protein>
<sequence>MRTKLKDEDLANKLIPNFALGCRRLTPDIGYLEALGEPSVTTVYGEITKMTPKGVVTDSSKEYKLDGLVCAAGFDTTFKPRFPLIGRNGANLGEEWKDEPRSYLGLATHGIPQLLYVPWTQVSH</sequence>
<evidence type="ECO:0000313" key="5">
    <source>
        <dbReference type="EMBL" id="TQB73921.1"/>
    </source>
</evidence>
<dbReference type="Gene3D" id="3.50.50.60">
    <property type="entry name" value="FAD/NAD(P)-binding domain"/>
    <property type="match status" value="1"/>
</dbReference>
<name>A0A507R154_MONPU</name>
<dbReference type="Proteomes" id="UP000319663">
    <property type="component" value="Unassembled WGS sequence"/>
</dbReference>
<evidence type="ECO:0000313" key="6">
    <source>
        <dbReference type="Proteomes" id="UP000319663"/>
    </source>
</evidence>